<feature type="compositionally biased region" description="Basic and acidic residues" evidence="1">
    <location>
        <begin position="26"/>
        <end position="35"/>
    </location>
</feature>
<dbReference type="AlphaFoldDB" id="A0A1X0RW82"/>
<organism evidence="2 3">
    <name type="scientific">Rhizopus microsporus</name>
    <dbReference type="NCBI Taxonomy" id="58291"/>
    <lineage>
        <taxon>Eukaryota</taxon>
        <taxon>Fungi</taxon>
        <taxon>Fungi incertae sedis</taxon>
        <taxon>Mucoromycota</taxon>
        <taxon>Mucoromycotina</taxon>
        <taxon>Mucoromycetes</taxon>
        <taxon>Mucorales</taxon>
        <taxon>Mucorineae</taxon>
        <taxon>Rhizopodaceae</taxon>
        <taxon>Rhizopus</taxon>
    </lineage>
</organism>
<evidence type="ECO:0000256" key="1">
    <source>
        <dbReference type="SAM" id="MobiDB-lite"/>
    </source>
</evidence>
<gene>
    <name evidence="2" type="ORF">BCV71DRAFT_265729</name>
</gene>
<feature type="compositionally biased region" description="Basic and acidic residues" evidence="1">
    <location>
        <begin position="1"/>
        <end position="10"/>
    </location>
</feature>
<protein>
    <submittedName>
        <fullName evidence="2">Uncharacterized protein</fullName>
    </submittedName>
</protein>
<reference evidence="2 3" key="1">
    <citation type="journal article" date="2016" name="Proc. Natl. Acad. Sci. U.S.A.">
        <title>Lipid metabolic changes in an early divergent fungus govern the establishment of a mutualistic symbiosis with endobacteria.</title>
        <authorList>
            <person name="Lastovetsky O.A."/>
            <person name="Gaspar M.L."/>
            <person name="Mondo S.J."/>
            <person name="LaButti K.M."/>
            <person name="Sandor L."/>
            <person name="Grigoriev I.V."/>
            <person name="Henry S.A."/>
            <person name="Pawlowska T.E."/>
        </authorList>
    </citation>
    <scope>NUCLEOTIDE SEQUENCE [LARGE SCALE GENOMIC DNA]</scope>
    <source>
        <strain evidence="2 3">ATCC 11559</strain>
    </source>
</reference>
<sequence length="107" mass="12012">MSKLNEHGDNQEEGSTGASRKGKRGQAKDAPEQLRGKAATRFSRRRVEGNNVFGPVCKSCGEPGHNSSRSPEYGQHSFSLKEPLQRDLGNYQRYAVSITLDFFYFEQ</sequence>
<dbReference type="Proteomes" id="UP000242381">
    <property type="component" value="Unassembled WGS sequence"/>
</dbReference>
<proteinExistence type="predicted"/>
<name>A0A1X0RW82_RHIZD</name>
<evidence type="ECO:0000313" key="3">
    <source>
        <dbReference type="Proteomes" id="UP000242381"/>
    </source>
</evidence>
<dbReference type="EMBL" id="KV921389">
    <property type="protein sequence ID" value="ORE16323.1"/>
    <property type="molecule type" value="Genomic_DNA"/>
</dbReference>
<evidence type="ECO:0000313" key="2">
    <source>
        <dbReference type="EMBL" id="ORE16323.1"/>
    </source>
</evidence>
<accession>A0A1X0RW82</accession>
<feature type="region of interest" description="Disordered" evidence="1">
    <location>
        <begin position="1"/>
        <end position="78"/>
    </location>
</feature>